<comment type="similarity">
    <text evidence="1">Belongs to the RutC family.</text>
</comment>
<reference evidence="2 3" key="1">
    <citation type="journal article" date="2012" name="BMC Genomics">
        <title>Complete genome sequence of Saccharothrix espanaensis DSM 44229T and comparison to the other completely sequenced Pseudonocardiaceae.</title>
        <authorList>
            <person name="Strobel T."/>
            <person name="Al-Dilaimi A."/>
            <person name="Blom J."/>
            <person name="Gessner A."/>
            <person name="Kalinowski J."/>
            <person name="Luzhetska M."/>
            <person name="Puhler A."/>
            <person name="Szczepanowski R."/>
            <person name="Bechthold A."/>
            <person name="Ruckert C."/>
        </authorList>
    </citation>
    <scope>NUCLEOTIDE SEQUENCE [LARGE SCALE GENOMIC DNA]</scope>
    <source>
        <strain evidence="3">ATCC 51144 / DSM 44229 / JCM 9112 / NBRC 15066 / NRRL 15764</strain>
    </source>
</reference>
<dbReference type="GO" id="GO:0005829">
    <property type="term" value="C:cytosol"/>
    <property type="evidence" value="ECO:0007669"/>
    <property type="project" value="TreeGrafter"/>
</dbReference>
<dbReference type="OrthoDB" id="3212792at2"/>
<dbReference type="eggNOG" id="COG0251">
    <property type="taxonomic scope" value="Bacteria"/>
</dbReference>
<dbReference type="KEGG" id="sesp:BN6_39900"/>
<proteinExistence type="inferred from homology"/>
<dbReference type="InterPro" id="IPR035959">
    <property type="entry name" value="RutC-like_sf"/>
</dbReference>
<dbReference type="PATRIC" id="fig|1179773.3.peg.3992"/>
<dbReference type="InterPro" id="IPR006175">
    <property type="entry name" value="YjgF/YER057c/UK114"/>
</dbReference>
<dbReference type="GO" id="GO:0019239">
    <property type="term" value="F:deaminase activity"/>
    <property type="evidence" value="ECO:0007669"/>
    <property type="project" value="TreeGrafter"/>
</dbReference>
<evidence type="ECO:0000313" key="3">
    <source>
        <dbReference type="Proteomes" id="UP000006281"/>
    </source>
</evidence>
<dbReference type="SUPFAM" id="SSF55298">
    <property type="entry name" value="YjgF-like"/>
    <property type="match status" value="1"/>
</dbReference>
<dbReference type="EMBL" id="HE804045">
    <property type="protein sequence ID" value="CCH31277.1"/>
    <property type="molecule type" value="Genomic_DNA"/>
</dbReference>
<dbReference type="AlphaFoldDB" id="K0K146"/>
<gene>
    <name evidence="2" type="ordered locus">BN6_39900</name>
</gene>
<dbReference type="CDD" id="cd00448">
    <property type="entry name" value="YjgF_YER057c_UK114_family"/>
    <property type="match status" value="1"/>
</dbReference>
<dbReference type="STRING" id="1179773.BN6_39900"/>
<dbReference type="PANTHER" id="PTHR11803">
    <property type="entry name" value="2-IMINOBUTANOATE/2-IMINOPROPANOATE DEAMINASE RIDA"/>
    <property type="match status" value="1"/>
</dbReference>
<protein>
    <submittedName>
        <fullName evidence="2">Uncharacterized protein</fullName>
    </submittedName>
</protein>
<dbReference type="Pfam" id="PF01042">
    <property type="entry name" value="Ribonuc_L-PSP"/>
    <property type="match status" value="1"/>
</dbReference>
<dbReference type="RefSeq" id="WP_015101389.1">
    <property type="nucleotide sequence ID" value="NC_019673.1"/>
</dbReference>
<accession>K0K146</accession>
<name>K0K146_SACES</name>
<dbReference type="Proteomes" id="UP000006281">
    <property type="component" value="Chromosome"/>
</dbReference>
<keyword evidence="3" id="KW-1185">Reference proteome</keyword>
<dbReference type="HOGENOM" id="CLU_100715_4_3_11"/>
<organism evidence="2 3">
    <name type="scientific">Saccharothrix espanaensis (strain ATCC 51144 / DSM 44229 / JCM 9112 / NBRC 15066 / NRRL 15764)</name>
    <dbReference type="NCBI Taxonomy" id="1179773"/>
    <lineage>
        <taxon>Bacteria</taxon>
        <taxon>Bacillati</taxon>
        <taxon>Actinomycetota</taxon>
        <taxon>Actinomycetes</taxon>
        <taxon>Pseudonocardiales</taxon>
        <taxon>Pseudonocardiaceae</taxon>
        <taxon>Saccharothrix</taxon>
    </lineage>
</organism>
<dbReference type="BioCyc" id="SESP1179773:BN6_RS19310-MONOMER"/>
<sequence length="131" mass="14007">MPHEIINPDDLHDPVDFGYSHVAATSGDLVFVAGQYGSGPDGQVTSDDFAEQVRQSLANLRTALRAVGLDYAHVVRLGTYIVDHDADKLAVWAGAVAEIWGRKPPAQTLIGVATLALPDMKFEVEAVAARP</sequence>
<dbReference type="PANTHER" id="PTHR11803:SF58">
    <property type="entry name" value="PROTEIN HMF1-RELATED"/>
    <property type="match status" value="1"/>
</dbReference>
<evidence type="ECO:0000256" key="1">
    <source>
        <dbReference type="ARBA" id="ARBA00010552"/>
    </source>
</evidence>
<dbReference type="Gene3D" id="3.30.1330.40">
    <property type="entry name" value="RutC-like"/>
    <property type="match status" value="1"/>
</dbReference>
<evidence type="ECO:0000313" key="2">
    <source>
        <dbReference type="EMBL" id="CCH31277.1"/>
    </source>
</evidence>